<comment type="caution">
    <text evidence="3">The sequence shown here is derived from an EMBL/GenBank/DDBJ whole genome shotgun (WGS) entry which is preliminary data.</text>
</comment>
<proteinExistence type="predicted"/>
<dbReference type="EMBL" id="JAKMXF010000306">
    <property type="protein sequence ID" value="KAI6651286.1"/>
    <property type="molecule type" value="Genomic_DNA"/>
</dbReference>
<keyword evidence="1" id="KW-0238">DNA-binding</keyword>
<dbReference type="GO" id="GO:0003677">
    <property type="term" value="F:DNA binding"/>
    <property type="evidence" value="ECO:0007669"/>
    <property type="project" value="UniProtKB-KW"/>
</dbReference>
<evidence type="ECO:0000313" key="3">
    <source>
        <dbReference type="EMBL" id="KAI6651286.1"/>
    </source>
</evidence>
<dbReference type="InterPro" id="IPR009057">
    <property type="entry name" value="Homeodomain-like_sf"/>
</dbReference>
<evidence type="ECO:0000259" key="2">
    <source>
        <dbReference type="PROSITE" id="PS51253"/>
    </source>
</evidence>
<accession>A0AAV7JRH5</accession>
<dbReference type="SUPFAM" id="SSF46689">
    <property type="entry name" value="Homeodomain-like"/>
    <property type="match status" value="2"/>
</dbReference>
<sequence length="186" mass="21231">MAHKSQPKYALLTCEQHKAVLDKLEQPGSSLRKVAEHFGVGKSSIERIKKNKNEVWQAAVKLGSKRKRMKVEAKYKEIEEVVLEFLRLAREQGEAVTGPMLDQLVEEEARELGLEDFKASEGWLSRLKDRHGISAKAVSGEAKGVNLLTVENWKEELRGIIKGYKKEDIITLMRLGYFSRRAQRNL</sequence>
<dbReference type="InterPro" id="IPR006600">
    <property type="entry name" value="HTH_CenpB_DNA-bd_dom"/>
</dbReference>
<dbReference type="SMART" id="SM00674">
    <property type="entry name" value="CENPB"/>
    <property type="match status" value="1"/>
</dbReference>
<dbReference type="Gene3D" id="1.10.10.60">
    <property type="entry name" value="Homeodomain-like"/>
    <property type="match status" value="2"/>
</dbReference>
<dbReference type="PANTHER" id="PTHR19303:SF73">
    <property type="entry name" value="PROTEIN PDC2"/>
    <property type="match status" value="1"/>
</dbReference>
<keyword evidence="4" id="KW-1185">Reference proteome</keyword>
<dbReference type="GO" id="GO:0005634">
    <property type="term" value="C:nucleus"/>
    <property type="evidence" value="ECO:0007669"/>
    <property type="project" value="TreeGrafter"/>
</dbReference>
<dbReference type="PROSITE" id="PS51253">
    <property type="entry name" value="HTH_CENPB"/>
    <property type="match status" value="1"/>
</dbReference>
<dbReference type="PANTHER" id="PTHR19303">
    <property type="entry name" value="TRANSPOSON"/>
    <property type="match status" value="1"/>
</dbReference>
<dbReference type="AlphaFoldDB" id="A0AAV7JRH5"/>
<dbReference type="InterPro" id="IPR050863">
    <property type="entry name" value="CenT-Element_Derived"/>
</dbReference>
<dbReference type="Pfam" id="PF03221">
    <property type="entry name" value="HTH_Tnp_Tc5"/>
    <property type="match status" value="1"/>
</dbReference>
<feature type="domain" description="HTH CENPB-type" evidence="2">
    <location>
        <begin position="66"/>
        <end position="137"/>
    </location>
</feature>
<organism evidence="3 4">
    <name type="scientific">Oopsacas minuta</name>
    <dbReference type="NCBI Taxonomy" id="111878"/>
    <lineage>
        <taxon>Eukaryota</taxon>
        <taxon>Metazoa</taxon>
        <taxon>Porifera</taxon>
        <taxon>Hexactinellida</taxon>
        <taxon>Hexasterophora</taxon>
        <taxon>Lyssacinosida</taxon>
        <taxon>Leucopsacidae</taxon>
        <taxon>Oopsacas</taxon>
    </lineage>
</organism>
<protein>
    <submittedName>
        <fullName evidence="3">Tigger transposable element-derived protein 6</fullName>
    </submittedName>
</protein>
<gene>
    <name evidence="3" type="ORF">LOD99_5434</name>
</gene>
<evidence type="ECO:0000256" key="1">
    <source>
        <dbReference type="ARBA" id="ARBA00023125"/>
    </source>
</evidence>
<evidence type="ECO:0000313" key="4">
    <source>
        <dbReference type="Proteomes" id="UP001165289"/>
    </source>
</evidence>
<dbReference type="Proteomes" id="UP001165289">
    <property type="component" value="Unassembled WGS sequence"/>
</dbReference>
<reference evidence="3 4" key="1">
    <citation type="journal article" date="2023" name="BMC Biol.">
        <title>The compact genome of the sponge Oopsacas minuta (Hexactinellida) is lacking key metazoan core genes.</title>
        <authorList>
            <person name="Santini S."/>
            <person name="Schenkelaars Q."/>
            <person name="Jourda C."/>
            <person name="Duchesne M."/>
            <person name="Belahbib H."/>
            <person name="Rocher C."/>
            <person name="Selva M."/>
            <person name="Riesgo A."/>
            <person name="Vervoort M."/>
            <person name="Leys S.P."/>
            <person name="Kodjabachian L."/>
            <person name="Le Bivic A."/>
            <person name="Borchiellini C."/>
            <person name="Claverie J.M."/>
            <person name="Renard E."/>
        </authorList>
    </citation>
    <scope>NUCLEOTIDE SEQUENCE [LARGE SCALE GENOMIC DNA]</scope>
    <source>
        <strain evidence="3">SPO-2</strain>
    </source>
</reference>
<name>A0AAV7JRH5_9METZ</name>